<evidence type="ECO:0000313" key="2">
    <source>
        <dbReference type="EMBL" id="TQE92840.1"/>
    </source>
</evidence>
<dbReference type="Pfam" id="PF15590">
    <property type="entry name" value="Imm27"/>
    <property type="match status" value="1"/>
</dbReference>
<dbReference type="EMBL" id="VIFK01000549">
    <property type="protein sequence ID" value="TQE92840.1"/>
    <property type="molecule type" value="Genomic_DNA"/>
</dbReference>
<proteinExistence type="predicted"/>
<reference evidence="2 3" key="1">
    <citation type="submission" date="2019-06" db="EMBL/GenBank/DDBJ databases">
        <title>Metagenome assembled Genome of Spiribacter salinus SL48-SHIP from the microbial mat of Salt Lake 48 (Novosibirsk region, Russia).</title>
        <authorList>
            <person name="Shipova A."/>
            <person name="Rozanov A.S."/>
            <person name="Bryanskaya A.V."/>
            <person name="Peltek S.E."/>
        </authorList>
    </citation>
    <scope>NUCLEOTIDE SEQUENCE [LARGE SCALE GENOMIC DNA]</scope>
    <source>
        <strain evidence="2">SL48-SHIP-2</strain>
    </source>
</reference>
<sequence length="74" mass="8804">MSCRCEELDELWDDEAKTYIHKHLEKIEVRADGWEAVYQCPETKYKWLRDFPRGEEHGGGPLRLRRLNPTQSEG</sequence>
<dbReference type="InterPro" id="IPR028960">
    <property type="entry name" value="Imm27"/>
</dbReference>
<evidence type="ECO:0000256" key="1">
    <source>
        <dbReference type="SAM" id="MobiDB-lite"/>
    </source>
</evidence>
<name>A0A540V7V5_9GAMM</name>
<feature type="region of interest" description="Disordered" evidence="1">
    <location>
        <begin position="53"/>
        <end position="74"/>
    </location>
</feature>
<dbReference type="AlphaFoldDB" id="A0A540V7V5"/>
<organism evidence="2 3">
    <name type="scientific">Spiribacter salinus</name>
    <dbReference type="NCBI Taxonomy" id="1335746"/>
    <lineage>
        <taxon>Bacteria</taxon>
        <taxon>Pseudomonadati</taxon>
        <taxon>Pseudomonadota</taxon>
        <taxon>Gammaproteobacteria</taxon>
        <taxon>Chromatiales</taxon>
        <taxon>Ectothiorhodospiraceae</taxon>
        <taxon>Spiribacter</taxon>
    </lineage>
</organism>
<evidence type="ECO:0000313" key="3">
    <source>
        <dbReference type="Proteomes" id="UP000315400"/>
    </source>
</evidence>
<accession>A0A540V7V5</accession>
<comment type="caution">
    <text evidence="2">The sequence shown here is derived from an EMBL/GenBank/DDBJ whole genome shotgun (WGS) entry which is preliminary data.</text>
</comment>
<gene>
    <name evidence="2" type="ORF">FKY71_18965</name>
</gene>
<protein>
    <submittedName>
        <fullName evidence="2">Uncharacterized protein</fullName>
    </submittedName>
</protein>
<dbReference type="Proteomes" id="UP000315400">
    <property type="component" value="Unassembled WGS sequence"/>
</dbReference>